<dbReference type="PANTHER" id="PTHR11080">
    <property type="entry name" value="PYRAZINAMIDASE/NICOTINAMIDASE"/>
    <property type="match status" value="1"/>
</dbReference>
<dbReference type="InterPro" id="IPR052347">
    <property type="entry name" value="Isochorismatase_Nicotinamidase"/>
</dbReference>
<evidence type="ECO:0000313" key="9">
    <source>
        <dbReference type="EMBL" id="MFB9896493.1"/>
    </source>
</evidence>
<evidence type="ECO:0000256" key="2">
    <source>
        <dbReference type="ARBA" id="ARBA00022642"/>
    </source>
</evidence>
<evidence type="ECO:0000313" key="10">
    <source>
        <dbReference type="Proteomes" id="UP001589688"/>
    </source>
</evidence>
<evidence type="ECO:0000256" key="7">
    <source>
        <dbReference type="ARBA" id="ARBA00043224"/>
    </source>
</evidence>
<evidence type="ECO:0000259" key="8">
    <source>
        <dbReference type="Pfam" id="PF00857"/>
    </source>
</evidence>
<dbReference type="SUPFAM" id="SSF52499">
    <property type="entry name" value="Isochorismatase-like hydrolases"/>
    <property type="match status" value="1"/>
</dbReference>
<keyword evidence="3" id="KW-0479">Metal-binding</keyword>
<keyword evidence="2" id="KW-0662">Pyridine nucleotide biosynthesis</keyword>
<comment type="similarity">
    <text evidence="1">Belongs to the isochorismatase family.</text>
</comment>
<dbReference type="Gene3D" id="3.40.50.850">
    <property type="entry name" value="Isochorismatase-like"/>
    <property type="match status" value="1"/>
</dbReference>
<keyword evidence="10" id="KW-1185">Reference proteome</keyword>
<protein>
    <recommendedName>
        <fullName evidence="6">nicotinamidase</fullName>
        <ecNumber evidence="6">3.5.1.19</ecNumber>
    </recommendedName>
    <alternativeName>
        <fullName evidence="7">Nicotinamide deamidase</fullName>
    </alternativeName>
</protein>
<dbReference type="EMBL" id="JBHLZF010000001">
    <property type="protein sequence ID" value="MFB9896493.1"/>
    <property type="molecule type" value="Genomic_DNA"/>
</dbReference>
<dbReference type="Proteomes" id="UP001589688">
    <property type="component" value="Unassembled WGS sequence"/>
</dbReference>
<evidence type="ECO:0000256" key="4">
    <source>
        <dbReference type="ARBA" id="ARBA00022801"/>
    </source>
</evidence>
<reference evidence="9 10" key="1">
    <citation type="submission" date="2024-09" db="EMBL/GenBank/DDBJ databases">
        <authorList>
            <person name="Sun Q."/>
            <person name="Mori K."/>
        </authorList>
    </citation>
    <scope>NUCLEOTIDE SEQUENCE [LARGE SCALE GENOMIC DNA]</scope>
    <source>
        <strain evidence="9 10">ATCC 51272</strain>
    </source>
</reference>
<feature type="domain" description="Isochorismatase-like" evidence="8">
    <location>
        <begin position="10"/>
        <end position="157"/>
    </location>
</feature>
<evidence type="ECO:0000256" key="3">
    <source>
        <dbReference type="ARBA" id="ARBA00022723"/>
    </source>
</evidence>
<proteinExistence type="inferred from homology"/>
<evidence type="ECO:0000256" key="5">
    <source>
        <dbReference type="ARBA" id="ARBA00037900"/>
    </source>
</evidence>
<dbReference type="InterPro" id="IPR036380">
    <property type="entry name" value="Isochorismatase-like_sf"/>
</dbReference>
<name>A0ABV5ZIE2_9BACT</name>
<keyword evidence="4" id="KW-0378">Hydrolase</keyword>
<dbReference type="EC" id="3.5.1.19" evidence="6"/>
<dbReference type="Pfam" id="PF00857">
    <property type="entry name" value="Isochorismatase"/>
    <property type="match status" value="1"/>
</dbReference>
<evidence type="ECO:0000256" key="1">
    <source>
        <dbReference type="ARBA" id="ARBA00006336"/>
    </source>
</evidence>
<sequence>MEETKKIKKMLLVVDPQIDFIGGTLPVPGAAEAMDGLARYVETHDDYAVKLVTSDWHPYRHASFDREGGQWPPHCIQHSAGAALWQPLLEALNRSRGGFTLLYKGDRVDREEYSIMQNDRSAAVVDRLVRALRIDRIDLCGLAGDVCVLNTARDLLALYGPGRLHLLTPYSPSLDDGSRLRAFVRENGITAE</sequence>
<gene>
    <name evidence="9" type="ORF">ACFFK8_01310</name>
</gene>
<dbReference type="PANTHER" id="PTHR11080:SF2">
    <property type="entry name" value="LD05707P"/>
    <property type="match status" value="1"/>
</dbReference>
<organism evidence="9 10">
    <name type="scientific">Hallella seregens ATCC 51272</name>
    <dbReference type="NCBI Taxonomy" id="1336250"/>
    <lineage>
        <taxon>Bacteria</taxon>
        <taxon>Pseudomonadati</taxon>
        <taxon>Bacteroidota</taxon>
        <taxon>Bacteroidia</taxon>
        <taxon>Bacteroidales</taxon>
        <taxon>Prevotellaceae</taxon>
        <taxon>Hallella</taxon>
    </lineage>
</organism>
<dbReference type="RefSeq" id="WP_005846382.1">
    <property type="nucleotide sequence ID" value="NZ_JADU01000011.1"/>
</dbReference>
<evidence type="ECO:0000256" key="6">
    <source>
        <dbReference type="ARBA" id="ARBA00039017"/>
    </source>
</evidence>
<accession>A0ABV5ZIE2</accession>
<comment type="caution">
    <text evidence="9">The sequence shown here is derived from an EMBL/GenBank/DDBJ whole genome shotgun (WGS) entry which is preliminary data.</text>
</comment>
<dbReference type="InterPro" id="IPR000868">
    <property type="entry name" value="Isochorismatase-like_dom"/>
</dbReference>
<comment type="pathway">
    <text evidence="5">Cofactor biosynthesis; nicotinate biosynthesis; nicotinate from nicotinamide: step 1/1.</text>
</comment>